<dbReference type="InterPro" id="IPR031483">
    <property type="entry name" value="AP1AR"/>
</dbReference>
<feature type="region of interest" description="Disordered" evidence="2">
    <location>
        <begin position="160"/>
        <end position="204"/>
    </location>
</feature>
<dbReference type="GO" id="GO:2000146">
    <property type="term" value="P:negative regulation of cell motility"/>
    <property type="evidence" value="ECO:0007669"/>
    <property type="project" value="InterPro"/>
</dbReference>
<dbReference type="GO" id="GO:0048203">
    <property type="term" value="P:vesicle targeting, trans-Golgi to endosome"/>
    <property type="evidence" value="ECO:0007669"/>
    <property type="project" value="InterPro"/>
</dbReference>
<dbReference type="AlphaFoldDB" id="A0AAN9GL78"/>
<comment type="caution">
    <text evidence="3">The sequence shown here is derived from an EMBL/GenBank/DDBJ whole genome shotgun (WGS) entry which is preliminary data.</text>
</comment>
<dbReference type="GO" id="GO:0005829">
    <property type="term" value="C:cytosol"/>
    <property type="evidence" value="ECO:0007669"/>
    <property type="project" value="GOC"/>
</dbReference>
<evidence type="ECO:0000313" key="4">
    <source>
        <dbReference type="Proteomes" id="UP001374579"/>
    </source>
</evidence>
<feature type="compositionally biased region" description="Acidic residues" evidence="2">
    <location>
        <begin position="194"/>
        <end position="204"/>
    </location>
</feature>
<feature type="coiled-coil region" evidence="1">
    <location>
        <begin position="38"/>
        <end position="120"/>
    </location>
</feature>
<dbReference type="PANTHER" id="PTHR34529:SF1">
    <property type="entry name" value="AP-1 COMPLEX-ASSOCIATED REGULATORY PROTEIN"/>
    <property type="match status" value="1"/>
</dbReference>
<evidence type="ECO:0000256" key="1">
    <source>
        <dbReference type="SAM" id="Coils"/>
    </source>
</evidence>
<name>A0AAN9GL78_9CAEN</name>
<keyword evidence="1" id="KW-0175">Coiled coil</keyword>
<organism evidence="3 4">
    <name type="scientific">Littorina saxatilis</name>
    <dbReference type="NCBI Taxonomy" id="31220"/>
    <lineage>
        <taxon>Eukaryota</taxon>
        <taxon>Metazoa</taxon>
        <taxon>Spiralia</taxon>
        <taxon>Lophotrochozoa</taxon>
        <taxon>Mollusca</taxon>
        <taxon>Gastropoda</taxon>
        <taxon>Caenogastropoda</taxon>
        <taxon>Littorinimorpha</taxon>
        <taxon>Littorinoidea</taxon>
        <taxon>Littorinidae</taxon>
        <taxon>Littorina</taxon>
    </lineage>
</organism>
<dbReference type="GO" id="GO:0034315">
    <property type="term" value="P:regulation of Arp2/3 complex-mediated actin nucleation"/>
    <property type="evidence" value="ECO:0007669"/>
    <property type="project" value="InterPro"/>
</dbReference>
<proteinExistence type="predicted"/>
<dbReference type="PANTHER" id="PTHR34529">
    <property type="entry name" value="AP-1 COMPLEX-ASSOCIATED REGULATORY PROTEIN"/>
    <property type="match status" value="1"/>
</dbReference>
<dbReference type="EMBL" id="JBAMIC010000002">
    <property type="protein sequence ID" value="KAK7112667.1"/>
    <property type="molecule type" value="Genomic_DNA"/>
</dbReference>
<evidence type="ECO:0000256" key="2">
    <source>
        <dbReference type="SAM" id="MobiDB-lite"/>
    </source>
</evidence>
<gene>
    <name evidence="3" type="ORF">V1264_012086</name>
</gene>
<protein>
    <submittedName>
        <fullName evidence="3">Uncharacterized protein</fullName>
    </submittedName>
</protein>
<dbReference type="GO" id="GO:1900025">
    <property type="term" value="P:negative regulation of substrate adhesion-dependent cell spreading"/>
    <property type="evidence" value="ECO:0007669"/>
    <property type="project" value="InterPro"/>
</dbReference>
<accession>A0AAN9GL78</accession>
<dbReference type="Pfam" id="PF15745">
    <property type="entry name" value="AP1AR"/>
    <property type="match status" value="1"/>
</dbReference>
<reference evidence="3 4" key="1">
    <citation type="submission" date="2024-02" db="EMBL/GenBank/DDBJ databases">
        <title>Chromosome-scale genome assembly of the rough periwinkle Littorina saxatilis.</title>
        <authorList>
            <person name="De Jode A."/>
            <person name="Faria R."/>
            <person name="Formenti G."/>
            <person name="Sims Y."/>
            <person name="Smith T.P."/>
            <person name="Tracey A."/>
            <person name="Wood J.M.D."/>
            <person name="Zagrodzka Z.B."/>
            <person name="Johannesson K."/>
            <person name="Butlin R.K."/>
            <person name="Leder E.H."/>
        </authorList>
    </citation>
    <scope>NUCLEOTIDE SEQUENCE [LARGE SCALE GENOMIC DNA]</scope>
    <source>
        <strain evidence="3">Snail1</strain>
        <tissue evidence="3">Muscle</tissue>
    </source>
</reference>
<evidence type="ECO:0000313" key="3">
    <source>
        <dbReference type="EMBL" id="KAK7112667.1"/>
    </source>
</evidence>
<dbReference type="Proteomes" id="UP001374579">
    <property type="component" value="Unassembled WGS sequence"/>
</dbReference>
<dbReference type="GO" id="GO:0035650">
    <property type="term" value="F:AP-1 adaptor complex binding"/>
    <property type="evidence" value="ECO:0007669"/>
    <property type="project" value="InterPro"/>
</dbReference>
<sequence>MGNCITRCCGILNRSRRKLYLKTRYSTERDQSIEFENLMDDEDNNDEMSRLLTDHERQLLKSRKFDAIVHEQNRIDKEIDEQLAQQEEELKRDEESFFEAKREASRIAKLQRAKEKAAKKNATINGSRSWLGDDEEWEVAGGEDDFEIFLANVKARSLAARSQVHAGQGDAHSSSSSTVHTKDRSLTEGSSLDLEWDHEADDGL</sequence>
<keyword evidence="4" id="KW-1185">Reference proteome</keyword>